<dbReference type="OrthoDB" id="10260134at2759"/>
<dbReference type="PANTHER" id="PTHR11351">
    <property type="entry name" value="ACYL-COA DESATURASE"/>
    <property type="match status" value="1"/>
</dbReference>
<keyword evidence="14" id="KW-0813">Transport</keyword>
<keyword evidence="5 16" id="KW-0812">Transmembrane</keyword>
<dbReference type="PRINTS" id="PR00075">
    <property type="entry name" value="FACDDSATRASE"/>
</dbReference>
<feature type="transmembrane region" description="Helical" evidence="16">
    <location>
        <begin position="111"/>
        <end position="131"/>
    </location>
</feature>
<comment type="subcellular location">
    <subcellularLocation>
        <location evidence="1">Membrane</location>
        <topology evidence="1">Multi-pass membrane protein</topology>
    </subcellularLocation>
</comment>
<feature type="transmembrane region" description="Helical" evidence="16">
    <location>
        <begin position="232"/>
        <end position="254"/>
    </location>
</feature>
<keyword evidence="9 14" id="KW-0560">Oxidoreductase</keyword>
<dbReference type="Pfam" id="PF00173">
    <property type="entry name" value="Cyt-b5"/>
    <property type="match status" value="1"/>
</dbReference>
<dbReference type="CDD" id="cd03505">
    <property type="entry name" value="Delta9-FADS-like"/>
    <property type="match status" value="1"/>
</dbReference>
<evidence type="ECO:0000256" key="3">
    <source>
        <dbReference type="ARBA" id="ARBA00022516"/>
    </source>
</evidence>
<keyword evidence="11 14" id="KW-0443">Lipid metabolism</keyword>
<evidence type="ECO:0000313" key="18">
    <source>
        <dbReference type="EMBL" id="KAH3684955.1"/>
    </source>
</evidence>
<evidence type="ECO:0000256" key="8">
    <source>
        <dbReference type="ARBA" id="ARBA00022989"/>
    </source>
</evidence>
<keyword evidence="6 14" id="KW-0479">Metal-binding</keyword>
<evidence type="ECO:0000313" key="19">
    <source>
        <dbReference type="Proteomes" id="UP000774326"/>
    </source>
</evidence>
<evidence type="ECO:0000256" key="12">
    <source>
        <dbReference type="ARBA" id="ARBA00023136"/>
    </source>
</evidence>
<dbReference type="InterPro" id="IPR036400">
    <property type="entry name" value="Cyt_B5-like_heme/steroid_sf"/>
</dbReference>
<feature type="transmembrane region" description="Helical" evidence="16">
    <location>
        <begin position="75"/>
        <end position="99"/>
    </location>
</feature>
<comment type="caution">
    <text evidence="18">The sequence shown here is derived from an EMBL/GenBank/DDBJ whole genome shotgun (WGS) entry which is preliminary data.</text>
</comment>
<evidence type="ECO:0000256" key="10">
    <source>
        <dbReference type="ARBA" id="ARBA00023004"/>
    </source>
</evidence>
<dbReference type="Pfam" id="PF00487">
    <property type="entry name" value="FA_desaturase"/>
    <property type="match status" value="1"/>
</dbReference>
<dbReference type="EMBL" id="JAEUBG010002245">
    <property type="protein sequence ID" value="KAH3684955.1"/>
    <property type="molecule type" value="Genomic_DNA"/>
</dbReference>
<dbReference type="GO" id="GO:0020037">
    <property type="term" value="F:heme binding"/>
    <property type="evidence" value="ECO:0007669"/>
    <property type="project" value="InterPro"/>
</dbReference>
<dbReference type="InterPro" id="IPR009160">
    <property type="entry name" value="Acyl-CoA_deSatase_haem/ster-bd"/>
</dbReference>
<dbReference type="InterPro" id="IPR001199">
    <property type="entry name" value="Cyt_B5-like_heme/steroid-bd"/>
</dbReference>
<keyword evidence="3 14" id="KW-0444">Lipid biosynthesis</keyword>
<feature type="compositionally biased region" description="Basic and acidic residues" evidence="15">
    <location>
        <begin position="13"/>
        <end position="25"/>
    </location>
</feature>
<evidence type="ECO:0000256" key="14">
    <source>
        <dbReference type="PIRNR" id="PIRNR000345"/>
    </source>
</evidence>
<dbReference type="GO" id="GO:0006636">
    <property type="term" value="P:unsaturated fatty acid biosynthetic process"/>
    <property type="evidence" value="ECO:0007669"/>
    <property type="project" value="UniProtKB-UniRule"/>
</dbReference>
<keyword evidence="13 14" id="KW-0275">Fatty acid biosynthesis</keyword>
<organism evidence="18 19">
    <name type="scientific">Wickerhamomyces pijperi</name>
    <name type="common">Yeast</name>
    <name type="synonym">Pichia pijperi</name>
    <dbReference type="NCBI Taxonomy" id="599730"/>
    <lineage>
        <taxon>Eukaryota</taxon>
        <taxon>Fungi</taxon>
        <taxon>Dikarya</taxon>
        <taxon>Ascomycota</taxon>
        <taxon>Saccharomycotina</taxon>
        <taxon>Saccharomycetes</taxon>
        <taxon>Phaffomycetales</taxon>
        <taxon>Wickerhamomycetaceae</taxon>
        <taxon>Wickerhamomyces</taxon>
    </lineage>
</organism>
<sequence>MTKNRQEGTSNSPEDHINPTDHLEITENVSNTPPQLKTRKIQYSKQEPINSHQSHNTTNLLSTNNKTFRRTQSKFVRFITALNYPNILITLLIPLYASYQIITNQAPLHKSTLYFSLLYYFLTISAFHIGYHRYYAHRSFVITTGLTRFLEFTFLLLGASCGLGSAQNWVCTHRAHHRYVDTEKDPSYIRKGVFFAHWGNLLLRQRVKVRNSVKECQSEEMIKSKMIRGQDINYYGLLVVFGFVFPSVVCGFLLGNADFIGGFIYAGVLRMFVIQQSVMCVNSIGHLLGTQPYDDRKSHVDNCLLSLITFGEGCNNFHHEFSSDYRNGFEWYQFDPIKYELLFLRLIGVISSLSITHSESITQVKLQQQQKLIDMRRSKLNWGVPIDQLPLITPAEFRELARESYPERALIAVAGIVHDVSPFVEDHPGGVLLIKSSIGKDATSAFNGAVYDHSTAAHNLLATMRIAVIKGEGEVKVWQKQTEENVDVPLMKDSRGNRIVRSGGQDTIVKGVVRTAGAA</sequence>
<evidence type="ECO:0000256" key="9">
    <source>
        <dbReference type="ARBA" id="ARBA00023002"/>
    </source>
</evidence>
<dbReference type="InterPro" id="IPR018506">
    <property type="entry name" value="Cyt_B5_heme-BS"/>
</dbReference>
<dbReference type="PROSITE" id="PS00191">
    <property type="entry name" value="CYTOCHROME_B5_1"/>
    <property type="match status" value="1"/>
</dbReference>
<reference evidence="18" key="2">
    <citation type="submission" date="2021-01" db="EMBL/GenBank/DDBJ databases">
        <authorList>
            <person name="Schikora-Tamarit M.A."/>
        </authorList>
    </citation>
    <scope>NUCLEOTIDE SEQUENCE</scope>
    <source>
        <strain evidence="18">CBS2887</strain>
    </source>
</reference>
<evidence type="ECO:0000259" key="17">
    <source>
        <dbReference type="PROSITE" id="PS50255"/>
    </source>
</evidence>
<evidence type="ECO:0000256" key="11">
    <source>
        <dbReference type="ARBA" id="ARBA00023098"/>
    </source>
</evidence>
<evidence type="ECO:0000256" key="13">
    <source>
        <dbReference type="ARBA" id="ARBA00023160"/>
    </source>
</evidence>
<dbReference type="AlphaFoldDB" id="A0A9P8Q8M3"/>
<feature type="domain" description="Cytochrome b5 heme-binding" evidence="17">
    <location>
        <begin position="389"/>
        <end position="470"/>
    </location>
</feature>
<dbReference type="SMART" id="SM01117">
    <property type="entry name" value="Cyt-b5"/>
    <property type="match status" value="1"/>
</dbReference>
<protein>
    <recommendedName>
        <fullName evidence="14">Acyl-CoA desaturase</fullName>
        <ecNumber evidence="14">1.14.19.1</ecNumber>
    </recommendedName>
</protein>
<dbReference type="InterPro" id="IPR005804">
    <property type="entry name" value="FA_desaturase_dom"/>
</dbReference>
<dbReference type="PIRSF" id="PIRSF000345">
    <property type="entry name" value="OLE1"/>
    <property type="match status" value="1"/>
</dbReference>
<feature type="region of interest" description="Disordered" evidence="15">
    <location>
        <begin position="1"/>
        <end position="35"/>
    </location>
</feature>
<gene>
    <name evidence="18" type="ORF">WICPIJ_004066</name>
</gene>
<evidence type="ECO:0000256" key="2">
    <source>
        <dbReference type="ARBA" id="ARBA00009295"/>
    </source>
</evidence>
<keyword evidence="8 16" id="KW-1133">Transmembrane helix</keyword>
<comment type="catalytic activity">
    <reaction evidence="14">
        <text>octadecanoyl-CoA + 2 Fe(II)-[cytochrome b5] + O2 + 2 H(+) = (9Z)-octadecenoyl-CoA + 2 Fe(III)-[cytochrome b5] + 2 H2O</text>
        <dbReference type="Rhea" id="RHEA:19721"/>
        <dbReference type="Rhea" id="RHEA-COMP:10438"/>
        <dbReference type="Rhea" id="RHEA-COMP:10439"/>
        <dbReference type="ChEBI" id="CHEBI:15377"/>
        <dbReference type="ChEBI" id="CHEBI:15378"/>
        <dbReference type="ChEBI" id="CHEBI:15379"/>
        <dbReference type="ChEBI" id="CHEBI:29033"/>
        <dbReference type="ChEBI" id="CHEBI:29034"/>
        <dbReference type="ChEBI" id="CHEBI:57387"/>
        <dbReference type="ChEBI" id="CHEBI:57394"/>
        <dbReference type="EC" id="1.14.19.1"/>
    </reaction>
</comment>
<comment type="function">
    <text evidence="14">Stearoyl-CoA desaturase that utilizes O(2) and electrons from reduced cytochrome b5 to introduce the first double bond into saturated fatty acyl-CoA substrates.</text>
</comment>
<accession>A0A9P8Q8M3</accession>
<name>A0A9P8Q8M3_WICPI</name>
<dbReference type="GO" id="GO:0005506">
    <property type="term" value="F:iron ion binding"/>
    <property type="evidence" value="ECO:0007669"/>
    <property type="project" value="TreeGrafter"/>
</dbReference>
<evidence type="ECO:0000256" key="7">
    <source>
        <dbReference type="ARBA" id="ARBA00022832"/>
    </source>
</evidence>
<dbReference type="PANTHER" id="PTHR11351:SF31">
    <property type="entry name" value="DESATURASE 1, ISOFORM A-RELATED"/>
    <property type="match status" value="1"/>
</dbReference>
<keyword evidence="19" id="KW-1185">Reference proteome</keyword>
<evidence type="ECO:0000256" key="5">
    <source>
        <dbReference type="ARBA" id="ARBA00022692"/>
    </source>
</evidence>
<keyword evidence="12 16" id="KW-0472">Membrane</keyword>
<dbReference type="Gene3D" id="3.10.120.10">
    <property type="entry name" value="Cytochrome b5-like heme/steroid binding domain"/>
    <property type="match status" value="1"/>
</dbReference>
<evidence type="ECO:0000256" key="16">
    <source>
        <dbReference type="SAM" id="Phobius"/>
    </source>
</evidence>
<comment type="similarity">
    <text evidence="2 14">Belongs to the fatty acid desaturase type 1 family.</text>
</comment>
<comment type="cofactor">
    <cofactor evidence="14">
        <name>Fe(2+)</name>
        <dbReference type="ChEBI" id="CHEBI:29033"/>
    </cofactor>
    <text evidence="14">Expected to bind 2 Fe(2+) ions per subunit.</text>
</comment>
<evidence type="ECO:0000256" key="15">
    <source>
        <dbReference type="SAM" id="MobiDB-lite"/>
    </source>
</evidence>
<keyword evidence="4 14" id="KW-0349">Heme</keyword>
<reference evidence="18" key="1">
    <citation type="journal article" date="2021" name="Open Biol.">
        <title>Shared evolutionary footprints suggest mitochondrial oxidative damage underlies multiple complex I losses in fungi.</title>
        <authorList>
            <person name="Schikora-Tamarit M.A."/>
            <person name="Marcet-Houben M."/>
            <person name="Nosek J."/>
            <person name="Gabaldon T."/>
        </authorList>
    </citation>
    <scope>NUCLEOTIDE SEQUENCE</scope>
    <source>
        <strain evidence="18">CBS2887</strain>
    </source>
</reference>
<dbReference type="SUPFAM" id="SSF55856">
    <property type="entry name" value="Cytochrome b5-like heme/steroid binding domain"/>
    <property type="match status" value="1"/>
</dbReference>
<keyword evidence="14" id="KW-0249">Electron transport</keyword>
<dbReference type="GO" id="GO:0004768">
    <property type="term" value="F:stearoyl-CoA 9-desaturase activity"/>
    <property type="evidence" value="ECO:0007669"/>
    <property type="project" value="UniProtKB-UniRule"/>
</dbReference>
<dbReference type="InterPro" id="IPR015876">
    <property type="entry name" value="Acyl-CoA_DS"/>
</dbReference>
<dbReference type="Proteomes" id="UP000774326">
    <property type="component" value="Unassembled WGS sequence"/>
</dbReference>
<dbReference type="EC" id="1.14.19.1" evidence="14"/>
<evidence type="ECO:0000256" key="1">
    <source>
        <dbReference type="ARBA" id="ARBA00004141"/>
    </source>
</evidence>
<evidence type="ECO:0000256" key="6">
    <source>
        <dbReference type="ARBA" id="ARBA00022723"/>
    </source>
</evidence>
<keyword evidence="7 14" id="KW-0276">Fatty acid metabolism</keyword>
<keyword evidence="10 14" id="KW-0408">Iron</keyword>
<evidence type="ECO:0000256" key="4">
    <source>
        <dbReference type="ARBA" id="ARBA00022617"/>
    </source>
</evidence>
<dbReference type="GO" id="GO:0005789">
    <property type="term" value="C:endoplasmic reticulum membrane"/>
    <property type="evidence" value="ECO:0007669"/>
    <property type="project" value="TreeGrafter"/>
</dbReference>
<dbReference type="PROSITE" id="PS50255">
    <property type="entry name" value="CYTOCHROME_B5_2"/>
    <property type="match status" value="1"/>
</dbReference>
<proteinExistence type="inferred from homology"/>
<feature type="region of interest" description="Disordered" evidence="15">
    <location>
        <begin position="41"/>
        <end position="60"/>
    </location>
</feature>
<feature type="compositionally biased region" description="Polar residues" evidence="15">
    <location>
        <begin position="43"/>
        <end position="55"/>
    </location>
</feature>